<evidence type="ECO:0000259" key="2">
    <source>
        <dbReference type="Pfam" id="PF13439"/>
    </source>
</evidence>
<protein>
    <submittedName>
        <fullName evidence="3">Glycosyl transferase group 1</fullName>
    </submittedName>
</protein>
<dbReference type="Pfam" id="PF13439">
    <property type="entry name" value="Glyco_transf_4"/>
    <property type="match status" value="1"/>
</dbReference>
<dbReference type="Pfam" id="PF00534">
    <property type="entry name" value="Glycos_transf_1"/>
    <property type="match status" value="1"/>
</dbReference>
<accession>A0A0G2AK81</accession>
<keyword evidence="3" id="KW-0808">Transferase</keyword>
<proteinExistence type="predicted"/>
<dbReference type="PANTHER" id="PTHR45947">
    <property type="entry name" value="SULFOQUINOVOSYL TRANSFERASE SQD2"/>
    <property type="match status" value="1"/>
</dbReference>
<dbReference type="InterPro" id="IPR028098">
    <property type="entry name" value="Glyco_trans_4-like_N"/>
</dbReference>
<dbReference type="EMBL" id="LCRX01000015">
    <property type="protein sequence ID" value="KKW41632.1"/>
    <property type="molecule type" value="Genomic_DNA"/>
</dbReference>
<feature type="domain" description="Glycosyl transferase family 1" evidence="1">
    <location>
        <begin position="190"/>
        <end position="360"/>
    </location>
</feature>
<dbReference type="AlphaFoldDB" id="A0A0G2AK81"/>
<evidence type="ECO:0000313" key="3">
    <source>
        <dbReference type="EMBL" id="KKW41632.1"/>
    </source>
</evidence>
<evidence type="ECO:0000259" key="1">
    <source>
        <dbReference type="Pfam" id="PF00534"/>
    </source>
</evidence>
<dbReference type="PANTHER" id="PTHR45947:SF3">
    <property type="entry name" value="SULFOQUINOVOSYL TRANSFERASE SQD2"/>
    <property type="match status" value="1"/>
</dbReference>
<comment type="caution">
    <text evidence="3">The sequence shown here is derived from an EMBL/GenBank/DDBJ whole genome shotgun (WGS) entry which is preliminary data.</text>
</comment>
<organism evidence="3 4">
    <name type="scientific">Candidatus Magasanikbacteria bacterium GW2011_GWA2_56_11</name>
    <dbReference type="NCBI Taxonomy" id="1619044"/>
    <lineage>
        <taxon>Bacteria</taxon>
        <taxon>Candidatus Magasanikiibacteriota</taxon>
    </lineage>
</organism>
<name>A0A0G2AK81_9BACT</name>
<dbReference type="InterPro" id="IPR001296">
    <property type="entry name" value="Glyco_trans_1"/>
</dbReference>
<reference evidence="3 4" key="1">
    <citation type="journal article" date="2015" name="Nature">
        <title>rRNA introns, odd ribosomes, and small enigmatic genomes across a large radiation of phyla.</title>
        <authorList>
            <person name="Brown C.T."/>
            <person name="Hug L.A."/>
            <person name="Thomas B.C."/>
            <person name="Sharon I."/>
            <person name="Castelle C.J."/>
            <person name="Singh A."/>
            <person name="Wilkins M.J."/>
            <person name="Williams K.H."/>
            <person name="Banfield J.F."/>
        </authorList>
    </citation>
    <scope>NUCLEOTIDE SEQUENCE [LARGE SCALE GENOMIC DNA]</scope>
</reference>
<dbReference type="Proteomes" id="UP000033870">
    <property type="component" value="Unassembled WGS sequence"/>
</dbReference>
<evidence type="ECO:0000313" key="4">
    <source>
        <dbReference type="Proteomes" id="UP000033870"/>
    </source>
</evidence>
<dbReference type="GO" id="GO:0016758">
    <property type="term" value="F:hexosyltransferase activity"/>
    <property type="evidence" value="ECO:0007669"/>
    <property type="project" value="TreeGrafter"/>
</dbReference>
<dbReference type="InterPro" id="IPR050194">
    <property type="entry name" value="Glycosyltransferase_grp1"/>
</dbReference>
<dbReference type="STRING" id="1619044.UY92_C0015G0044"/>
<sequence length="379" mass="42717">MKRILIITLEFPPQIGGIAAYAHDLASALPAAKVVVLAPRLKKGDDADIQAPYEIVRQKLFFPRWVWPRWLRLLLVSAWIVRRKKIELVLIHHILPAGYAGWLIKKIFRVPYLLFSHGTDVLAAAGTRRKKAFTGLIARGAEQLVFNSESLRRRFLRVWPELEKNSLVLYPCPHPDFFAPPPPAELHELRRRLALEGKRVVLSVARLAEGKGFPHLIRIMDKVLARNPNVVWLIVGTGPKEAEILAQIQKKSLQNIVRFIGEVPRSRLPAYYYLADLFVLLTHPDEGREEGLGLVFLEAGAAGLPVIAGKSGGVEEGVAQAETGLVFDVYRESRHIEDAIVELLENRAYARQLGAQARERLNSEFSWPHQLDKLAPWIG</sequence>
<dbReference type="CDD" id="cd03801">
    <property type="entry name" value="GT4_PimA-like"/>
    <property type="match status" value="1"/>
</dbReference>
<dbReference type="Gene3D" id="3.40.50.2000">
    <property type="entry name" value="Glycogen Phosphorylase B"/>
    <property type="match status" value="2"/>
</dbReference>
<feature type="domain" description="Glycosyltransferase subfamily 4-like N-terminal" evidence="2">
    <location>
        <begin position="15"/>
        <end position="159"/>
    </location>
</feature>
<dbReference type="SUPFAM" id="SSF53756">
    <property type="entry name" value="UDP-Glycosyltransferase/glycogen phosphorylase"/>
    <property type="match status" value="1"/>
</dbReference>
<gene>
    <name evidence="3" type="ORF">UY92_C0015G0044</name>
</gene>